<evidence type="ECO:0000256" key="5">
    <source>
        <dbReference type="ARBA" id="ARBA00023242"/>
    </source>
</evidence>
<comment type="function">
    <text evidence="6">Involved in ribosome biogenesis. Required for normal pre-rRNA processing in internal transcribed spacer 1 (ITS1). May be involved in the movements of the replication forks.</text>
</comment>
<gene>
    <name evidence="7" type="ORF">CANINC_002307</name>
</gene>
<dbReference type="GO" id="GO:0030688">
    <property type="term" value="C:preribosome, small subunit precursor"/>
    <property type="evidence" value="ECO:0007669"/>
    <property type="project" value="InterPro"/>
</dbReference>
<dbReference type="AlphaFoldDB" id="A0A4T0X1H0"/>
<evidence type="ECO:0000256" key="1">
    <source>
        <dbReference type="ARBA" id="ARBA00004604"/>
    </source>
</evidence>
<comment type="similarity">
    <text evidence="2">Belongs to the SLX9 family.</text>
</comment>
<organism evidence="7 8">
    <name type="scientific">Pichia inconspicua</name>
    <dbReference type="NCBI Taxonomy" id="52247"/>
    <lineage>
        <taxon>Eukaryota</taxon>
        <taxon>Fungi</taxon>
        <taxon>Dikarya</taxon>
        <taxon>Ascomycota</taxon>
        <taxon>Saccharomycotina</taxon>
        <taxon>Pichiomycetes</taxon>
        <taxon>Pichiales</taxon>
        <taxon>Pichiaceae</taxon>
        <taxon>Pichia</taxon>
    </lineage>
</organism>
<dbReference type="STRING" id="52247.A0A4T0X1H0"/>
<keyword evidence="8" id="KW-1185">Reference proteome</keyword>
<dbReference type="EMBL" id="SELW01000370">
    <property type="protein sequence ID" value="TID28788.1"/>
    <property type="molecule type" value="Genomic_DNA"/>
</dbReference>
<evidence type="ECO:0000256" key="6">
    <source>
        <dbReference type="ARBA" id="ARBA00025083"/>
    </source>
</evidence>
<dbReference type="InterPro" id="IPR028160">
    <property type="entry name" value="Slx9-like"/>
</dbReference>
<dbReference type="Pfam" id="PF15341">
    <property type="entry name" value="SLX9"/>
    <property type="match status" value="1"/>
</dbReference>
<reference evidence="7 8" key="1">
    <citation type="journal article" date="2019" name="Front. Genet.">
        <title>Whole-Genome Sequencing of the Opportunistic Yeast Pathogen Candida inconspicua Uncovers Its Hybrid Origin.</title>
        <authorList>
            <person name="Mixao V."/>
            <person name="Hansen A.P."/>
            <person name="Saus E."/>
            <person name="Boekhout T."/>
            <person name="Lass-Florl C."/>
            <person name="Gabaldon T."/>
        </authorList>
    </citation>
    <scope>NUCLEOTIDE SEQUENCE [LARGE SCALE GENOMIC DNA]</scope>
    <source>
        <strain evidence="7 8">CBS 180</strain>
    </source>
</reference>
<evidence type="ECO:0000256" key="3">
    <source>
        <dbReference type="ARBA" id="ARBA00011523"/>
    </source>
</evidence>
<comment type="subunit">
    <text evidence="3">Interacts with the 35S, 23S and 20S pre-rRNAs and with the U3 snoRNA.</text>
</comment>
<name>A0A4T0X1H0_9ASCO</name>
<dbReference type="GO" id="GO:0005730">
    <property type="term" value="C:nucleolus"/>
    <property type="evidence" value="ECO:0007669"/>
    <property type="project" value="UniProtKB-SubCell"/>
</dbReference>
<proteinExistence type="inferred from homology"/>
<dbReference type="OrthoDB" id="4068648at2759"/>
<dbReference type="Proteomes" id="UP000307173">
    <property type="component" value="Unassembled WGS sequence"/>
</dbReference>
<protein>
    <recommendedName>
        <fullName evidence="4">Ribosome biogenesis protein SLX9</fullName>
    </recommendedName>
</protein>
<comment type="caution">
    <text evidence="7">The sequence shown here is derived from an EMBL/GenBank/DDBJ whole genome shotgun (WGS) entry which is preliminary data.</text>
</comment>
<evidence type="ECO:0000313" key="8">
    <source>
        <dbReference type="Proteomes" id="UP000307173"/>
    </source>
</evidence>
<sequence length="174" mass="19726">MAVRKRTTLRAKSLKKSGVVGGGISEVSKKEKLLEKIATKSEENVKQYTLKSNSIGNNLSRDPNEVGISKSAIRRRKRKLRDQLRPKLTEDLLEALTESTNTRININDKGEEELIIKEKVKLDHTPNPLNKRGEMALFKIEKEEFKNVLKSEEFRKGGLSGLRDSILKNISREG</sequence>
<dbReference type="GO" id="GO:0000462">
    <property type="term" value="P:maturation of SSU-rRNA from tricistronic rRNA transcript (SSU-rRNA, 5.8S rRNA, LSU-rRNA)"/>
    <property type="evidence" value="ECO:0007669"/>
    <property type="project" value="InterPro"/>
</dbReference>
<dbReference type="GO" id="GO:0030686">
    <property type="term" value="C:90S preribosome"/>
    <property type="evidence" value="ECO:0007669"/>
    <property type="project" value="InterPro"/>
</dbReference>
<comment type="subcellular location">
    <subcellularLocation>
        <location evidence="1">Nucleus</location>
        <location evidence="1">Nucleolus</location>
    </subcellularLocation>
</comment>
<keyword evidence="5" id="KW-0539">Nucleus</keyword>
<evidence type="ECO:0000313" key="7">
    <source>
        <dbReference type="EMBL" id="TID28788.1"/>
    </source>
</evidence>
<evidence type="ECO:0000256" key="2">
    <source>
        <dbReference type="ARBA" id="ARBA00011022"/>
    </source>
</evidence>
<accession>A0A4T0X1H0</accession>
<evidence type="ECO:0000256" key="4">
    <source>
        <dbReference type="ARBA" id="ARBA00021321"/>
    </source>
</evidence>